<evidence type="ECO:0000313" key="4">
    <source>
        <dbReference type="EMBL" id="GMR54712.1"/>
    </source>
</evidence>
<comment type="cofactor">
    <cofactor evidence="2">
        <name>a divalent metal cation</name>
        <dbReference type="ChEBI" id="CHEBI:60240"/>
    </cofactor>
</comment>
<accession>A0AAN5D2U6</accession>
<dbReference type="PANTHER" id="PTHR12395:SF9">
    <property type="entry name" value="DECAPPING AND EXORIBONUCLEASE PROTEIN"/>
    <property type="match status" value="1"/>
</dbReference>
<dbReference type="GO" id="GO:0005829">
    <property type="term" value="C:cytosol"/>
    <property type="evidence" value="ECO:0007669"/>
    <property type="project" value="TreeGrafter"/>
</dbReference>
<dbReference type="AlphaFoldDB" id="A0AAN5D2U6"/>
<dbReference type="PANTHER" id="PTHR12395">
    <property type="entry name" value="DOM-3 RELATED"/>
    <property type="match status" value="1"/>
</dbReference>
<dbReference type="GO" id="GO:0000166">
    <property type="term" value="F:nucleotide binding"/>
    <property type="evidence" value="ECO:0007669"/>
    <property type="project" value="UniProtKB-KW"/>
</dbReference>
<dbReference type="GO" id="GO:0005634">
    <property type="term" value="C:nucleus"/>
    <property type="evidence" value="ECO:0007669"/>
    <property type="project" value="UniProtKB-SubCell"/>
</dbReference>
<dbReference type="Pfam" id="PF08652">
    <property type="entry name" value="RAI1"/>
    <property type="match status" value="1"/>
</dbReference>
<dbReference type="EC" id="3.6.1.-" evidence="2"/>
<keyword evidence="2" id="KW-0479">Metal-binding</keyword>
<dbReference type="GO" id="GO:0034353">
    <property type="term" value="F:mRNA 5'-diphosphatase activity"/>
    <property type="evidence" value="ECO:0007669"/>
    <property type="project" value="TreeGrafter"/>
</dbReference>
<comment type="function">
    <text evidence="2">Decapping enzyme for NAD-capped RNAs: specifically hydrolyzes the nicotinamide adenine dinucleotide (NAD) cap from a subset of RNAs by removing the entire NAD moiety from the 5'-end of an NAD-capped RNA.</text>
</comment>
<evidence type="ECO:0000313" key="5">
    <source>
        <dbReference type="Proteomes" id="UP001328107"/>
    </source>
</evidence>
<organism evidence="4 5">
    <name type="scientific">Pristionchus mayeri</name>
    <dbReference type="NCBI Taxonomy" id="1317129"/>
    <lineage>
        <taxon>Eukaryota</taxon>
        <taxon>Metazoa</taxon>
        <taxon>Ecdysozoa</taxon>
        <taxon>Nematoda</taxon>
        <taxon>Chromadorea</taxon>
        <taxon>Rhabditida</taxon>
        <taxon>Rhabditina</taxon>
        <taxon>Diplogasteromorpha</taxon>
        <taxon>Diplogasteroidea</taxon>
        <taxon>Neodiplogasteridae</taxon>
        <taxon>Pristionchus</taxon>
    </lineage>
</organism>
<comment type="similarity">
    <text evidence="1 2">Belongs to the DXO/Dom3Z family.</text>
</comment>
<feature type="non-terminal residue" evidence="4">
    <location>
        <position position="355"/>
    </location>
</feature>
<gene>
    <name evidence="4" type="ORF">PMAYCL1PPCAC_24907</name>
</gene>
<keyword evidence="2" id="KW-0694">RNA-binding</keyword>
<dbReference type="GO" id="GO:0000956">
    <property type="term" value="P:nuclear-transcribed mRNA catabolic process"/>
    <property type="evidence" value="ECO:0007669"/>
    <property type="project" value="TreeGrafter"/>
</dbReference>
<dbReference type="GO" id="GO:0110155">
    <property type="term" value="P:NAD-cap decapping"/>
    <property type="evidence" value="ECO:0007669"/>
    <property type="project" value="TreeGrafter"/>
</dbReference>
<keyword evidence="2" id="KW-0540">Nuclease</keyword>
<protein>
    <recommendedName>
        <fullName evidence="2">Decapping nuclease</fullName>
        <ecNumber evidence="2">3.6.1.-</ecNumber>
    </recommendedName>
</protein>
<evidence type="ECO:0000256" key="1">
    <source>
        <dbReference type="ARBA" id="ARBA00006562"/>
    </source>
</evidence>
<reference evidence="5" key="1">
    <citation type="submission" date="2022-10" db="EMBL/GenBank/DDBJ databases">
        <title>Genome assembly of Pristionchus species.</title>
        <authorList>
            <person name="Yoshida K."/>
            <person name="Sommer R.J."/>
        </authorList>
    </citation>
    <scope>NUCLEOTIDE SEQUENCE [LARGE SCALE GENOMIC DNA]</scope>
    <source>
        <strain evidence="5">RS5460</strain>
    </source>
</reference>
<comment type="caution">
    <text evidence="4">The sequence shown here is derived from an EMBL/GenBank/DDBJ whole genome shotgun (WGS) entry which is preliminary data.</text>
</comment>
<keyword evidence="2" id="KW-0547">Nucleotide-binding</keyword>
<dbReference type="InterPro" id="IPR039039">
    <property type="entry name" value="RAI1-like_fam"/>
</dbReference>
<dbReference type="GO" id="GO:0046872">
    <property type="term" value="F:metal ion binding"/>
    <property type="evidence" value="ECO:0007669"/>
    <property type="project" value="UniProtKB-KW"/>
</dbReference>
<dbReference type="Proteomes" id="UP001328107">
    <property type="component" value="Unassembled WGS sequence"/>
</dbReference>
<keyword evidence="5" id="KW-1185">Reference proteome</keyword>
<sequence length="355" mass="40038">FQGRPDTNSPVDNRAAFEMMVRTDLKDRGETIRLCCGSEVAALRGESDFEPIEIKTAWEEKGNGFFSLSVNVMYVMQSELVGVKSIVTGIEDKVINENEEAIVVVHKVIEEKVNDLKSGQHVSEAVGKGYSFLYDVLSKLQKLIVGHEACVVSFDPKRREVAFKSITRQEAEKMGNGVTDEFLTRFKVHQRKVIAVTDAKKHPNGREAAVERMRVTKQDYEIRSSEVANHKVISEYSVTIDREVKNDRSNTKYLVEANIRDGVNFDLAKGLDTFIDMGVYLLNEPCLHPLCKWAIVQPGATIKQVFDGADFACWRGTLKRIAMTLIKPKIPWTVVAQDFGGVILIFRRSYSDNRV</sequence>
<evidence type="ECO:0000256" key="2">
    <source>
        <dbReference type="RuleBase" id="RU367113"/>
    </source>
</evidence>
<dbReference type="GO" id="GO:0004518">
    <property type="term" value="F:nuclease activity"/>
    <property type="evidence" value="ECO:0007669"/>
    <property type="project" value="UniProtKB-KW"/>
</dbReference>
<dbReference type="EMBL" id="BTRK01000005">
    <property type="protein sequence ID" value="GMR54712.1"/>
    <property type="molecule type" value="Genomic_DNA"/>
</dbReference>
<keyword evidence="2" id="KW-0378">Hydrolase</keyword>
<feature type="non-terminal residue" evidence="4">
    <location>
        <position position="1"/>
    </location>
</feature>
<evidence type="ECO:0000259" key="3">
    <source>
        <dbReference type="Pfam" id="PF08652"/>
    </source>
</evidence>
<feature type="domain" description="RAI1-like" evidence="3">
    <location>
        <begin position="232"/>
        <end position="345"/>
    </location>
</feature>
<name>A0AAN5D2U6_9BILA</name>
<keyword evidence="2" id="KW-0539">Nucleus</keyword>
<proteinExistence type="inferred from homology"/>
<dbReference type="InterPro" id="IPR013961">
    <property type="entry name" value="RAI1"/>
</dbReference>
<comment type="subcellular location">
    <subcellularLocation>
        <location evidence="2">Nucleus</location>
    </subcellularLocation>
</comment>
<dbReference type="GO" id="GO:0003723">
    <property type="term" value="F:RNA binding"/>
    <property type="evidence" value="ECO:0007669"/>
    <property type="project" value="UniProtKB-KW"/>
</dbReference>